<proteinExistence type="predicted"/>
<dbReference type="PROSITE" id="PS50110">
    <property type="entry name" value="RESPONSE_REGULATORY"/>
    <property type="match status" value="2"/>
</dbReference>
<feature type="domain" description="Response regulatory" evidence="4">
    <location>
        <begin position="163"/>
        <end position="281"/>
    </location>
</feature>
<dbReference type="EMBL" id="CP004025">
    <property type="protein sequence ID" value="AGC45114.1"/>
    <property type="molecule type" value="Genomic_DNA"/>
</dbReference>
<dbReference type="InterPro" id="IPR011006">
    <property type="entry name" value="CheY-like_superfamily"/>
</dbReference>
<feature type="modified residue" description="4-aspartylphosphate" evidence="2">
    <location>
        <position position="52"/>
    </location>
</feature>
<dbReference type="HOGENOM" id="CLU_949682_0_0_7"/>
<dbReference type="FunFam" id="3.40.50.2300:FF:000785">
    <property type="match status" value="1"/>
</dbReference>
<dbReference type="Proteomes" id="UP000011131">
    <property type="component" value="Chromosome"/>
</dbReference>
<gene>
    <name evidence="5" type="ordered locus">MYSTI_03808</name>
</gene>
<dbReference type="GO" id="GO:0000160">
    <property type="term" value="P:phosphorelay signal transduction system"/>
    <property type="evidence" value="ECO:0007669"/>
    <property type="project" value="InterPro"/>
</dbReference>
<feature type="modified residue" description="4-aspartylphosphate" evidence="2">
    <location>
        <position position="214"/>
    </location>
</feature>
<evidence type="ECO:0000259" key="4">
    <source>
        <dbReference type="PROSITE" id="PS50110"/>
    </source>
</evidence>
<dbReference type="Pfam" id="PF00072">
    <property type="entry name" value="Response_reg"/>
    <property type="match status" value="2"/>
</dbReference>
<dbReference type="KEGG" id="msd:MYSTI_03808"/>
<sequence length="284" mass="29782">MSRVLVIDDSPMLVELTVRALTAAGYQASGAQDLASLDQKLSEGPFALILMDVNMPEMFGDDVVEYLRRQKKVTAKLVLYSDIPEAELAGKTKASGADGYILKSGGLEAVLGGVMGLIGAPALGVPAAVPPPPAAAAPAPAPAAPAASGGLKPAPTTGGRKPRILIVDDSEMTARIIEADLVAKGFEVHVADTADKATKIILKKQTRPDLVLLDVRMPNVNGEQFCRFIKSNSLFKGIKVLLCSGENVEELQRICREAGADGYIPKDAVMGNLVAKELLPTGNE</sequence>
<accession>L7UF90</accession>
<dbReference type="InterPro" id="IPR050595">
    <property type="entry name" value="Bact_response_regulator"/>
</dbReference>
<reference evidence="5 6" key="1">
    <citation type="journal article" date="2013" name="Genome Announc.">
        <title>Complete genome sequence of Myxococcus stipitatus strain DSM 14675, a fruiting myxobacterium.</title>
        <authorList>
            <person name="Huntley S."/>
            <person name="Kneip S."/>
            <person name="Treuner-Lange A."/>
            <person name="Sogaard-Andersen L."/>
        </authorList>
    </citation>
    <scope>NUCLEOTIDE SEQUENCE [LARGE SCALE GENOMIC DNA]</scope>
    <source>
        <strain evidence="6">DSM 14675 / JCM 12634 / Mx s8</strain>
    </source>
</reference>
<dbReference type="SMART" id="SM00448">
    <property type="entry name" value="REC"/>
    <property type="match status" value="2"/>
</dbReference>
<keyword evidence="1 2" id="KW-0597">Phosphoprotein</keyword>
<dbReference type="Gene3D" id="3.40.50.2300">
    <property type="match status" value="2"/>
</dbReference>
<feature type="domain" description="Response regulatory" evidence="4">
    <location>
        <begin position="3"/>
        <end position="118"/>
    </location>
</feature>
<dbReference type="AlphaFoldDB" id="L7UF90"/>
<dbReference type="OrthoDB" id="9814495at2"/>
<feature type="compositionally biased region" description="Pro residues" evidence="3">
    <location>
        <begin position="131"/>
        <end position="143"/>
    </location>
</feature>
<dbReference type="CDD" id="cd00156">
    <property type="entry name" value="REC"/>
    <property type="match status" value="2"/>
</dbReference>
<evidence type="ECO:0000256" key="2">
    <source>
        <dbReference type="PROSITE-ProRule" id="PRU00169"/>
    </source>
</evidence>
<organism evidence="5 6">
    <name type="scientific">Myxococcus stipitatus (strain DSM 14675 / JCM 12634 / Mx s8)</name>
    <dbReference type="NCBI Taxonomy" id="1278073"/>
    <lineage>
        <taxon>Bacteria</taxon>
        <taxon>Pseudomonadati</taxon>
        <taxon>Myxococcota</taxon>
        <taxon>Myxococcia</taxon>
        <taxon>Myxococcales</taxon>
        <taxon>Cystobacterineae</taxon>
        <taxon>Myxococcaceae</taxon>
        <taxon>Myxococcus</taxon>
    </lineage>
</organism>
<keyword evidence="6" id="KW-1185">Reference proteome</keyword>
<evidence type="ECO:0000313" key="5">
    <source>
        <dbReference type="EMBL" id="AGC45114.1"/>
    </source>
</evidence>
<dbReference type="STRING" id="1278073.MYSTI_03808"/>
<dbReference type="PANTHER" id="PTHR44591">
    <property type="entry name" value="STRESS RESPONSE REGULATOR PROTEIN 1"/>
    <property type="match status" value="1"/>
</dbReference>
<dbReference type="InterPro" id="IPR001789">
    <property type="entry name" value="Sig_transdc_resp-reg_receiver"/>
</dbReference>
<dbReference type="SUPFAM" id="SSF52172">
    <property type="entry name" value="CheY-like"/>
    <property type="match status" value="2"/>
</dbReference>
<dbReference type="PATRIC" id="fig|1278073.3.peg.3876"/>
<dbReference type="eggNOG" id="COG0784">
    <property type="taxonomic scope" value="Bacteria"/>
</dbReference>
<evidence type="ECO:0000313" key="6">
    <source>
        <dbReference type="Proteomes" id="UP000011131"/>
    </source>
</evidence>
<feature type="region of interest" description="Disordered" evidence="3">
    <location>
        <begin position="131"/>
        <end position="160"/>
    </location>
</feature>
<protein>
    <submittedName>
        <fullName evidence="5">Response regulator FrzZ</fullName>
    </submittedName>
</protein>
<name>L7UF90_MYXSD</name>
<feature type="compositionally biased region" description="Low complexity" evidence="3">
    <location>
        <begin position="144"/>
        <end position="155"/>
    </location>
</feature>
<evidence type="ECO:0000256" key="1">
    <source>
        <dbReference type="ARBA" id="ARBA00022553"/>
    </source>
</evidence>
<dbReference type="PANTHER" id="PTHR44591:SF3">
    <property type="entry name" value="RESPONSE REGULATORY DOMAIN-CONTAINING PROTEIN"/>
    <property type="match status" value="1"/>
</dbReference>
<evidence type="ECO:0000256" key="3">
    <source>
        <dbReference type="SAM" id="MobiDB-lite"/>
    </source>
</evidence>
<dbReference type="eggNOG" id="COG2197">
    <property type="taxonomic scope" value="Bacteria"/>
</dbReference>
<dbReference type="RefSeq" id="WP_015349374.1">
    <property type="nucleotide sequence ID" value="NC_020126.1"/>
</dbReference>